<evidence type="ECO:0000256" key="7">
    <source>
        <dbReference type="ARBA" id="ARBA00023136"/>
    </source>
</evidence>
<accession>A0A3P1SNU5</accession>
<dbReference type="InterPro" id="IPR055348">
    <property type="entry name" value="DctQ"/>
</dbReference>
<dbReference type="OrthoDB" id="9795655at2"/>
<dbReference type="InterPro" id="IPR007387">
    <property type="entry name" value="TRAP_DctQ"/>
</dbReference>
<comment type="caution">
    <text evidence="11">The sequence shown here is derived from an EMBL/GenBank/DDBJ whole genome shotgun (WGS) entry which is preliminary data.</text>
</comment>
<dbReference type="GO" id="GO:0005886">
    <property type="term" value="C:plasma membrane"/>
    <property type="evidence" value="ECO:0007669"/>
    <property type="project" value="UniProtKB-SubCell"/>
</dbReference>
<evidence type="ECO:0000259" key="10">
    <source>
        <dbReference type="Pfam" id="PF04290"/>
    </source>
</evidence>
<dbReference type="AlphaFoldDB" id="A0A3P1SNU5"/>
<dbReference type="Proteomes" id="UP000267535">
    <property type="component" value="Unassembled WGS sequence"/>
</dbReference>
<keyword evidence="7 9" id="KW-0472">Membrane</keyword>
<keyword evidence="2 9" id="KW-0813">Transport</keyword>
<keyword evidence="5 9" id="KW-0812">Transmembrane</keyword>
<feature type="transmembrane region" description="Helical" evidence="9">
    <location>
        <begin position="25"/>
        <end position="45"/>
    </location>
</feature>
<keyword evidence="4 9" id="KW-0997">Cell inner membrane</keyword>
<gene>
    <name evidence="11" type="ORF">EHS89_11525</name>
</gene>
<keyword evidence="6 9" id="KW-1133">Transmembrane helix</keyword>
<sequence>MKNNNPVASIVQGLDAFSEWTGRTIAWLTLLMVLVTFVIVVMRYVFNVGNIPMQESVIYMHSFVFLLAAGYTLKHDGHVRVDIFYRPMGEKGKAIINILGTLLLLFPVSVFILWVSWDYVMFSWSTLEGSQEAGGIEALFILKTSLIVMPMLMILQGIAELLRSFLVLGGHAHLLEVDSQEHPV</sequence>
<reference evidence="11 12" key="1">
    <citation type="submission" date="2018-11" db="EMBL/GenBank/DDBJ databases">
        <title>The draft genome sequence of Amphritea balenae JAMM 1525T.</title>
        <authorList>
            <person name="Fang Z."/>
            <person name="Zhang Y."/>
            <person name="Han X."/>
        </authorList>
    </citation>
    <scope>NUCLEOTIDE SEQUENCE [LARGE SCALE GENOMIC DNA]</scope>
    <source>
        <strain evidence="11 12">JAMM 1525</strain>
    </source>
</reference>
<dbReference type="RefSeq" id="WP_124926313.1">
    <property type="nucleotide sequence ID" value="NZ_BMOH01000002.1"/>
</dbReference>
<evidence type="ECO:0000256" key="4">
    <source>
        <dbReference type="ARBA" id="ARBA00022519"/>
    </source>
</evidence>
<comment type="similarity">
    <text evidence="8 9">Belongs to the TRAP transporter small permease family.</text>
</comment>
<feature type="transmembrane region" description="Helical" evidence="9">
    <location>
        <begin position="135"/>
        <end position="155"/>
    </location>
</feature>
<name>A0A3P1SNU5_9GAMM</name>
<feature type="domain" description="Tripartite ATP-independent periplasmic transporters DctQ component" evidence="10">
    <location>
        <begin position="32"/>
        <end position="165"/>
    </location>
</feature>
<evidence type="ECO:0000313" key="12">
    <source>
        <dbReference type="Proteomes" id="UP000267535"/>
    </source>
</evidence>
<comment type="subunit">
    <text evidence="9">The complex comprises the extracytoplasmic solute receptor protein and the two transmembrane proteins.</text>
</comment>
<feature type="transmembrane region" description="Helical" evidence="9">
    <location>
        <begin position="94"/>
        <end position="115"/>
    </location>
</feature>
<comment type="function">
    <text evidence="9">Part of the tripartite ATP-independent periplasmic (TRAP) transport system.</text>
</comment>
<keyword evidence="3" id="KW-1003">Cell membrane</keyword>
<evidence type="ECO:0000256" key="5">
    <source>
        <dbReference type="ARBA" id="ARBA00022692"/>
    </source>
</evidence>
<protein>
    <recommendedName>
        <fullName evidence="9">TRAP transporter small permease protein</fullName>
    </recommendedName>
</protein>
<dbReference type="Pfam" id="PF04290">
    <property type="entry name" value="DctQ"/>
    <property type="match status" value="1"/>
</dbReference>
<organism evidence="11 12">
    <name type="scientific">Amphritea balenae</name>
    <dbReference type="NCBI Taxonomy" id="452629"/>
    <lineage>
        <taxon>Bacteria</taxon>
        <taxon>Pseudomonadati</taxon>
        <taxon>Pseudomonadota</taxon>
        <taxon>Gammaproteobacteria</taxon>
        <taxon>Oceanospirillales</taxon>
        <taxon>Oceanospirillaceae</taxon>
        <taxon>Amphritea</taxon>
    </lineage>
</organism>
<dbReference type="PANTHER" id="PTHR35011:SF4">
    <property type="entry name" value="SLL1102 PROTEIN"/>
    <property type="match status" value="1"/>
</dbReference>
<dbReference type="PANTHER" id="PTHR35011">
    <property type="entry name" value="2,3-DIKETO-L-GULONATE TRAP TRANSPORTER SMALL PERMEASE PROTEIN YIAM"/>
    <property type="match status" value="1"/>
</dbReference>
<dbReference type="GO" id="GO:0022857">
    <property type="term" value="F:transmembrane transporter activity"/>
    <property type="evidence" value="ECO:0007669"/>
    <property type="project" value="UniProtKB-UniRule"/>
</dbReference>
<dbReference type="EMBL" id="RQXV01000006">
    <property type="protein sequence ID" value="RRC98813.1"/>
    <property type="molecule type" value="Genomic_DNA"/>
</dbReference>
<evidence type="ECO:0000256" key="8">
    <source>
        <dbReference type="ARBA" id="ARBA00038436"/>
    </source>
</evidence>
<evidence type="ECO:0000313" key="11">
    <source>
        <dbReference type="EMBL" id="RRC98813.1"/>
    </source>
</evidence>
<evidence type="ECO:0000256" key="1">
    <source>
        <dbReference type="ARBA" id="ARBA00004429"/>
    </source>
</evidence>
<feature type="transmembrane region" description="Helical" evidence="9">
    <location>
        <begin position="57"/>
        <end position="73"/>
    </location>
</feature>
<evidence type="ECO:0000256" key="2">
    <source>
        <dbReference type="ARBA" id="ARBA00022448"/>
    </source>
</evidence>
<evidence type="ECO:0000256" key="9">
    <source>
        <dbReference type="RuleBase" id="RU369079"/>
    </source>
</evidence>
<proteinExistence type="inferred from homology"/>
<evidence type="ECO:0000256" key="6">
    <source>
        <dbReference type="ARBA" id="ARBA00022989"/>
    </source>
</evidence>
<evidence type="ECO:0000256" key="3">
    <source>
        <dbReference type="ARBA" id="ARBA00022475"/>
    </source>
</evidence>
<comment type="subcellular location">
    <subcellularLocation>
        <location evidence="1 9">Cell inner membrane</location>
        <topology evidence="1 9">Multi-pass membrane protein</topology>
    </subcellularLocation>
</comment>
<keyword evidence="12" id="KW-1185">Reference proteome</keyword>